<gene>
    <name evidence="2" type="ORF">EXIGLDRAFT_622439</name>
</gene>
<dbReference type="Gene3D" id="1.10.340.70">
    <property type="match status" value="1"/>
</dbReference>
<evidence type="ECO:0000313" key="2">
    <source>
        <dbReference type="EMBL" id="KZV85966.1"/>
    </source>
</evidence>
<organism evidence="2 3">
    <name type="scientific">Exidia glandulosa HHB12029</name>
    <dbReference type="NCBI Taxonomy" id="1314781"/>
    <lineage>
        <taxon>Eukaryota</taxon>
        <taxon>Fungi</taxon>
        <taxon>Dikarya</taxon>
        <taxon>Basidiomycota</taxon>
        <taxon>Agaricomycotina</taxon>
        <taxon>Agaricomycetes</taxon>
        <taxon>Auriculariales</taxon>
        <taxon>Exidiaceae</taxon>
        <taxon>Exidia</taxon>
    </lineage>
</organism>
<dbReference type="OrthoDB" id="2499658at2759"/>
<feature type="domain" description="Integrase zinc-binding" evidence="1">
    <location>
        <begin position="96"/>
        <end position="144"/>
    </location>
</feature>
<sequence length="146" mass="16852">MRQQLSLSNDGLPSRAQYDKIVDEYYANLTPRKHDKALIDAATMTDVLLALHNPGAKDIRTAQFRFWVRKMFKLDEFAGREQVIHEERVVAVKENIYDIICSSHRAVQHAGRDRTNANIRKHYSWIPKEIVAGFVKACPTCNLKRT</sequence>
<dbReference type="InParanoid" id="A0A165E340"/>
<dbReference type="EMBL" id="KV426170">
    <property type="protein sequence ID" value="KZV85966.1"/>
    <property type="molecule type" value="Genomic_DNA"/>
</dbReference>
<evidence type="ECO:0000313" key="3">
    <source>
        <dbReference type="Proteomes" id="UP000077266"/>
    </source>
</evidence>
<feature type="non-terminal residue" evidence="2">
    <location>
        <position position="146"/>
    </location>
</feature>
<dbReference type="InterPro" id="IPR041588">
    <property type="entry name" value="Integrase_H2C2"/>
</dbReference>
<keyword evidence="3" id="KW-1185">Reference proteome</keyword>
<evidence type="ECO:0000259" key="1">
    <source>
        <dbReference type="Pfam" id="PF17921"/>
    </source>
</evidence>
<dbReference type="Proteomes" id="UP000077266">
    <property type="component" value="Unassembled WGS sequence"/>
</dbReference>
<protein>
    <recommendedName>
        <fullName evidence="1">Integrase zinc-binding domain-containing protein</fullName>
    </recommendedName>
</protein>
<proteinExistence type="predicted"/>
<name>A0A165E340_EXIGL</name>
<accession>A0A165E340</accession>
<dbReference type="AlphaFoldDB" id="A0A165E340"/>
<dbReference type="STRING" id="1314781.A0A165E340"/>
<dbReference type="Pfam" id="PF17921">
    <property type="entry name" value="Integrase_H2C2"/>
    <property type="match status" value="1"/>
</dbReference>
<reference evidence="2 3" key="1">
    <citation type="journal article" date="2016" name="Mol. Biol. Evol.">
        <title>Comparative Genomics of Early-Diverging Mushroom-Forming Fungi Provides Insights into the Origins of Lignocellulose Decay Capabilities.</title>
        <authorList>
            <person name="Nagy L.G."/>
            <person name="Riley R."/>
            <person name="Tritt A."/>
            <person name="Adam C."/>
            <person name="Daum C."/>
            <person name="Floudas D."/>
            <person name="Sun H."/>
            <person name="Yadav J.S."/>
            <person name="Pangilinan J."/>
            <person name="Larsson K.H."/>
            <person name="Matsuura K."/>
            <person name="Barry K."/>
            <person name="Labutti K."/>
            <person name="Kuo R."/>
            <person name="Ohm R.A."/>
            <person name="Bhattacharya S.S."/>
            <person name="Shirouzu T."/>
            <person name="Yoshinaga Y."/>
            <person name="Martin F.M."/>
            <person name="Grigoriev I.V."/>
            <person name="Hibbett D.S."/>
        </authorList>
    </citation>
    <scope>NUCLEOTIDE SEQUENCE [LARGE SCALE GENOMIC DNA]</scope>
    <source>
        <strain evidence="2 3">HHB12029</strain>
    </source>
</reference>